<evidence type="ECO:0000256" key="6">
    <source>
        <dbReference type="PIRSR" id="PIRSR604254-1"/>
    </source>
</evidence>
<dbReference type="GO" id="GO:0046872">
    <property type="term" value="F:metal ion binding"/>
    <property type="evidence" value="ECO:0007669"/>
    <property type="project" value="UniProtKB-KW"/>
</dbReference>
<dbReference type="Proteomes" id="UP001275084">
    <property type="component" value="Unassembled WGS sequence"/>
</dbReference>
<keyword evidence="3 7" id="KW-0812">Transmembrane</keyword>
<dbReference type="GO" id="GO:0006882">
    <property type="term" value="P:intracellular zinc ion homeostasis"/>
    <property type="evidence" value="ECO:0007669"/>
    <property type="project" value="TreeGrafter"/>
</dbReference>
<reference evidence="8" key="2">
    <citation type="submission" date="2023-06" db="EMBL/GenBank/DDBJ databases">
        <authorList>
            <consortium name="Lawrence Berkeley National Laboratory"/>
            <person name="Haridas S."/>
            <person name="Hensen N."/>
            <person name="Bonometti L."/>
            <person name="Westerberg I."/>
            <person name="Brannstrom I.O."/>
            <person name="Guillou S."/>
            <person name="Cros-Aarteil S."/>
            <person name="Calhoun S."/>
            <person name="Kuo A."/>
            <person name="Mondo S."/>
            <person name="Pangilinan J."/>
            <person name="Riley R."/>
            <person name="Labutti K."/>
            <person name="Andreopoulos B."/>
            <person name="Lipzen A."/>
            <person name="Chen C."/>
            <person name="Yanf M."/>
            <person name="Daum C."/>
            <person name="Ng V."/>
            <person name="Clum A."/>
            <person name="Steindorff A."/>
            <person name="Ohm R."/>
            <person name="Martin F."/>
            <person name="Silar P."/>
            <person name="Natvig D."/>
            <person name="Lalanne C."/>
            <person name="Gautier V."/>
            <person name="Ament-Velasquez S.L."/>
            <person name="Kruys A."/>
            <person name="Hutchinson M.I."/>
            <person name="Powell A.J."/>
            <person name="Barry K."/>
            <person name="Miller A.N."/>
            <person name="Grigoriev I.V."/>
            <person name="Debuchy R."/>
            <person name="Gladieux P."/>
            <person name="Thoren M.H."/>
            <person name="Johannesson H."/>
        </authorList>
    </citation>
    <scope>NUCLEOTIDE SEQUENCE</scope>
    <source>
        <strain evidence="8">CBS 955.72</strain>
    </source>
</reference>
<evidence type="ECO:0000256" key="4">
    <source>
        <dbReference type="ARBA" id="ARBA00022989"/>
    </source>
</evidence>
<proteinExistence type="inferred from homology"/>
<keyword evidence="4 7" id="KW-1133">Transmembrane helix</keyword>
<dbReference type="GO" id="GO:0038023">
    <property type="term" value="F:signaling receptor activity"/>
    <property type="evidence" value="ECO:0007669"/>
    <property type="project" value="TreeGrafter"/>
</dbReference>
<keyword evidence="5 7" id="KW-0472">Membrane</keyword>
<dbReference type="Pfam" id="PF03006">
    <property type="entry name" value="HlyIII"/>
    <property type="match status" value="1"/>
</dbReference>
<evidence type="ECO:0000256" key="5">
    <source>
        <dbReference type="ARBA" id="ARBA00023136"/>
    </source>
</evidence>
<dbReference type="PANTHER" id="PTHR20855:SF52">
    <property type="entry name" value="ADIPONECTIN RECEPTOR PROTEIN"/>
    <property type="match status" value="1"/>
</dbReference>
<evidence type="ECO:0000256" key="3">
    <source>
        <dbReference type="ARBA" id="ARBA00022692"/>
    </source>
</evidence>
<evidence type="ECO:0000313" key="8">
    <source>
        <dbReference type="EMBL" id="KAK3358134.1"/>
    </source>
</evidence>
<feature type="transmembrane region" description="Helical" evidence="7">
    <location>
        <begin position="168"/>
        <end position="190"/>
    </location>
</feature>
<dbReference type="PANTHER" id="PTHR20855">
    <property type="entry name" value="ADIPOR/PROGESTIN RECEPTOR-RELATED"/>
    <property type="match status" value="1"/>
</dbReference>
<feature type="transmembrane region" description="Helical" evidence="7">
    <location>
        <begin position="70"/>
        <end position="90"/>
    </location>
</feature>
<keyword evidence="9" id="KW-1185">Reference proteome</keyword>
<dbReference type="InterPro" id="IPR004254">
    <property type="entry name" value="AdipoR/HlyIII-related"/>
</dbReference>
<accession>A0AAJ0HNQ9</accession>
<organism evidence="8 9">
    <name type="scientific">Lasiosphaeria hispida</name>
    <dbReference type="NCBI Taxonomy" id="260671"/>
    <lineage>
        <taxon>Eukaryota</taxon>
        <taxon>Fungi</taxon>
        <taxon>Dikarya</taxon>
        <taxon>Ascomycota</taxon>
        <taxon>Pezizomycotina</taxon>
        <taxon>Sordariomycetes</taxon>
        <taxon>Sordariomycetidae</taxon>
        <taxon>Sordariales</taxon>
        <taxon>Lasiosphaeriaceae</taxon>
        <taxon>Lasiosphaeria</taxon>
    </lineage>
</organism>
<keyword evidence="6" id="KW-0862">Zinc</keyword>
<feature type="transmembrane region" description="Helical" evidence="7">
    <location>
        <begin position="110"/>
        <end position="130"/>
    </location>
</feature>
<sequence length="271" mass="31126">MFITYLPIRHKAHPVLLSFNKLPEWHQDNKYIQYGYRPISGSAKVSFSNYKWYIQQYLASRYSTITTTNYLIFTFFLLTTVIYLGLSTTYHTLLNHSHKVEQLCLQLDLVGIAVLAVGDFISGIYMVFYCEPLQRNIYWSMTGIIGALTIAIMVSSRFQGREFRIFRTLTFVGLGTSGIAPLIHGITMFGWSQMVKQSGMPYYLVEGGFLLTGSFFYATKFPESRYPGKFDIWGSSHQLFHIMVVLATVTQLVGILEAFDYNFFHRTCSSL</sequence>
<feature type="binding site" evidence="6">
    <location>
        <position position="237"/>
    </location>
    <ligand>
        <name>Zn(2+)</name>
        <dbReference type="ChEBI" id="CHEBI:29105"/>
    </ligand>
</feature>
<keyword evidence="6" id="KW-0479">Metal-binding</keyword>
<comment type="similarity">
    <text evidence="2">Belongs to the ADIPOR family.</text>
</comment>
<comment type="caution">
    <text evidence="8">The sequence shown here is derived from an EMBL/GenBank/DDBJ whole genome shotgun (WGS) entry which is preliminary data.</text>
</comment>
<name>A0AAJ0HNQ9_9PEZI</name>
<feature type="transmembrane region" description="Helical" evidence="7">
    <location>
        <begin position="202"/>
        <end position="219"/>
    </location>
</feature>
<protein>
    <submittedName>
        <fullName evidence="8">MPR-like GPCR protein</fullName>
    </submittedName>
</protein>
<evidence type="ECO:0000256" key="7">
    <source>
        <dbReference type="SAM" id="Phobius"/>
    </source>
</evidence>
<feature type="binding site" evidence="6">
    <location>
        <position position="241"/>
    </location>
    <ligand>
        <name>Zn(2+)</name>
        <dbReference type="ChEBI" id="CHEBI:29105"/>
    </ligand>
</feature>
<evidence type="ECO:0000256" key="1">
    <source>
        <dbReference type="ARBA" id="ARBA00004141"/>
    </source>
</evidence>
<comment type="subcellular location">
    <subcellularLocation>
        <location evidence="1">Membrane</location>
        <topology evidence="1">Multi-pass membrane protein</topology>
    </subcellularLocation>
</comment>
<feature type="transmembrane region" description="Helical" evidence="7">
    <location>
        <begin position="137"/>
        <end position="156"/>
    </location>
</feature>
<feature type="binding site" evidence="6">
    <location>
        <position position="91"/>
    </location>
    <ligand>
        <name>Zn(2+)</name>
        <dbReference type="ChEBI" id="CHEBI:29105"/>
    </ligand>
</feature>
<gene>
    <name evidence="8" type="ORF">B0T25DRAFT_622623</name>
</gene>
<dbReference type="AlphaFoldDB" id="A0AAJ0HNQ9"/>
<dbReference type="EMBL" id="JAUIQD010000003">
    <property type="protein sequence ID" value="KAK3358134.1"/>
    <property type="molecule type" value="Genomic_DNA"/>
</dbReference>
<reference evidence="8" key="1">
    <citation type="journal article" date="2023" name="Mol. Phylogenet. Evol.">
        <title>Genome-scale phylogeny and comparative genomics of the fungal order Sordariales.</title>
        <authorList>
            <person name="Hensen N."/>
            <person name="Bonometti L."/>
            <person name="Westerberg I."/>
            <person name="Brannstrom I.O."/>
            <person name="Guillou S."/>
            <person name="Cros-Aarteil S."/>
            <person name="Calhoun S."/>
            <person name="Haridas S."/>
            <person name="Kuo A."/>
            <person name="Mondo S."/>
            <person name="Pangilinan J."/>
            <person name="Riley R."/>
            <person name="LaButti K."/>
            <person name="Andreopoulos B."/>
            <person name="Lipzen A."/>
            <person name="Chen C."/>
            <person name="Yan M."/>
            <person name="Daum C."/>
            <person name="Ng V."/>
            <person name="Clum A."/>
            <person name="Steindorff A."/>
            <person name="Ohm R.A."/>
            <person name="Martin F."/>
            <person name="Silar P."/>
            <person name="Natvig D.O."/>
            <person name="Lalanne C."/>
            <person name="Gautier V."/>
            <person name="Ament-Velasquez S.L."/>
            <person name="Kruys A."/>
            <person name="Hutchinson M.I."/>
            <person name="Powell A.J."/>
            <person name="Barry K."/>
            <person name="Miller A.N."/>
            <person name="Grigoriev I.V."/>
            <person name="Debuchy R."/>
            <person name="Gladieux P."/>
            <person name="Hiltunen Thoren M."/>
            <person name="Johannesson H."/>
        </authorList>
    </citation>
    <scope>NUCLEOTIDE SEQUENCE</scope>
    <source>
        <strain evidence="8">CBS 955.72</strain>
    </source>
</reference>
<evidence type="ECO:0000313" key="9">
    <source>
        <dbReference type="Proteomes" id="UP001275084"/>
    </source>
</evidence>
<evidence type="ECO:0000256" key="2">
    <source>
        <dbReference type="ARBA" id="ARBA00007018"/>
    </source>
</evidence>
<feature type="transmembrane region" description="Helical" evidence="7">
    <location>
        <begin position="239"/>
        <end position="259"/>
    </location>
</feature>
<dbReference type="GO" id="GO:0016020">
    <property type="term" value="C:membrane"/>
    <property type="evidence" value="ECO:0007669"/>
    <property type="project" value="UniProtKB-SubCell"/>
</dbReference>